<keyword evidence="1" id="KW-0732">Signal</keyword>
<accession>A0A1A8NS38</accession>
<feature type="chain" id="PRO_5015058155" evidence="1">
    <location>
        <begin position="37"/>
        <end position="102"/>
    </location>
</feature>
<sequence length="102" mass="11087">MLEFSPHSLMDLQPVSGWFLWCTLFHSLIWISVCETGPGSSELGVKGHSSKARQGKAGLVPVSSHCSQRQSHDSRLTRAHSLCGRADLGSAHKSTVFLPLTD</sequence>
<evidence type="ECO:0000313" key="2">
    <source>
        <dbReference type="EMBL" id="SBR71855.1"/>
    </source>
</evidence>
<dbReference type="EMBL" id="HAEH01003666">
    <property type="protein sequence ID" value="SBR71855.1"/>
    <property type="molecule type" value="Transcribed_RNA"/>
</dbReference>
<proteinExistence type="predicted"/>
<dbReference type="AlphaFoldDB" id="A0A1A8NS38"/>
<organism evidence="2">
    <name type="scientific">Nothobranchius rachovii</name>
    <name type="common">bluefin notho</name>
    <dbReference type="NCBI Taxonomy" id="451742"/>
    <lineage>
        <taxon>Eukaryota</taxon>
        <taxon>Metazoa</taxon>
        <taxon>Chordata</taxon>
        <taxon>Craniata</taxon>
        <taxon>Vertebrata</taxon>
        <taxon>Euteleostomi</taxon>
        <taxon>Actinopterygii</taxon>
        <taxon>Neopterygii</taxon>
        <taxon>Teleostei</taxon>
        <taxon>Neoteleostei</taxon>
        <taxon>Acanthomorphata</taxon>
        <taxon>Ovalentaria</taxon>
        <taxon>Atherinomorphae</taxon>
        <taxon>Cyprinodontiformes</taxon>
        <taxon>Nothobranchiidae</taxon>
        <taxon>Nothobranchius</taxon>
    </lineage>
</organism>
<gene>
    <name evidence="2" type="primary">Nfu_g_1_009046</name>
</gene>
<evidence type="ECO:0000256" key="1">
    <source>
        <dbReference type="SAM" id="SignalP"/>
    </source>
</evidence>
<protein>
    <submittedName>
        <fullName evidence="2">Uncharacterized protein</fullName>
    </submittedName>
</protein>
<dbReference type="EMBL" id="HAEI01005638">
    <property type="protein sequence ID" value="SBR94195.1"/>
    <property type="molecule type" value="Transcribed_RNA"/>
</dbReference>
<name>A0A1A8NS38_9TELE</name>
<reference evidence="2" key="1">
    <citation type="submission" date="2016-05" db="EMBL/GenBank/DDBJ databases">
        <authorList>
            <person name="Lavstsen T."/>
            <person name="Jespersen J.S."/>
        </authorList>
    </citation>
    <scope>NUCLEOTIDE SEQUENCE</scope>
    <source>
        <tissue evidence="2">Brain</tissue>
    </source>
</reference>
<feature type="signal peptide" evidence="1">
    <location>
        <begin position="1"/>
        <end position="36"/>
    </location>
</feature>
<reference evidence="2" key="2">
    <citation type="submission" date="2016-06" db="EMBL/GenBank/DDBJ databases">
        <title>The genome of a short-lived fish provides insights into sex chromosome evolution and the genetic control of aging.</title>
        <authorList>
            <person name="Reichwald K."/>
            <person name="Felder M."/>
            <person name="Petzold A."/>
            <person name="Koch P."/>
            <person name="Groth M."/>
            <person name="Platzer M."/>
        </authorList>
    </citation>
    <scope>NUCLEOTIDE SEQUENCE</scope>
    <source>
        <tissue evidence="2">Brain</tissue>
    </source>
</reference>